<reference evidence="5 6" key="1">
    <citation type="submission" date="2015-02" db="EMBL/GenBank/DDBJ databases">
        <authorList>
            <person name="Ju K.-S."/>
            <person name="Doroghazi J.R."/>
            <person name="Metcalf W."/>
        </authorList>
    </citation>
    <scope>NUCLEOTIDE SEQUENCE [LARGE SCALE GENOMIC DNA]</scope>
    <source>
        <strain evidence="5 6">NRRL ISP-5550</strain>
    </source>
</reference>
<dbReference type="NCBIfam" id="TIGR00350">
    <property type="entry name" value="lytR_cpsA_psr"/>
    <property type="match status" value="1"/>
</dbReference>
<evidence type="ECO:0000256" key="2">
    <source>
        <dbReference type="SAM" id="MobiDB-lite"/>
    </source>
</evidence>
<dbReference type="Gene3D" id="3.40.630.190">
    <property type="entry name" value="LCP protein"/>
    <property type="match status" value="1"/>
</dbReference>
<feature type="region of interest" description="Disordered" evidence="2">
    <location>
        <begin position="353"/>
        <end position="389"/>
    </location>
</feature>
<dbReference type="Proteomes" id="UP000033551">
    <property type="component" value="Unassembled WGS sequence"/>
</dbReference>
<protein>
    <submittedName>
        <fullName evidence="5">Transcriptional regulator</fullName>
    </submittedName>
</protein>
<evidence type="ECO:0000256" key="3">
    <source>
        <dbReference type="SAM" id="Phobius"/>
    </source>
</evidence>
<dbReference type="RefSeq" id="WP_045946013.1">
    <property type="nucleotide sequence ID" value="NZ_JZWV01000079.1"/>
</dbReference>
<evidence type="ECO:0000259" key="4">
    <source>
        <dbReference type="Pfam" id="PF03816"/>
    </source>
</evidence>
<proteinExistence type="inferred from homology"/>
<gene>
    <name evidence="5" type="ORF">VR44_04350</name>
</gene>
<dbReference type="InterPro" id="IPR050922">
    <property type="entry name" value="LytR/CpsA/Psr_CW_biosynth"/>
</dbReference>
<evidence type="ECO:0000313" key="6">
    <source>
        <dbReference type="Proteomes" id="UP000033551"/>
    </source>
</evidence>
<keyword evidence="6" id="KW-1185">Reference proteome</keyword>
<dbReference type="PANTHER" id="PTHR33392:SF6">
    <property type="entry name" value="POLYISOPRENYL-TEICHOIC ACID--PEPTIDOGLYCAN TEICHOIC ACID TRANSFERASE TAGU"/>
    <property type="match status" value="1"/>
</dbReference>
<organism evidence="5 6">
    <name type="scientific">Streptomyces katrae</name>
    <dbReference type="NCBI Taxonomy" id="68223"/>
    <lineage>
        <taxon>Bacteria</taxon>
        <taxon>Bacillati</taxon>
        <taxon>Actinomycetota</taxon>
        <taxon>Actinomycetes</taxon>
        <taxon>Kitasatosporales</taxon>
        <taxon>Streptomycetaceae</taxon>
        <taxon>Streptomyces</taxon>
    </lineage>
</organism>
<comment type="caution">
    <text evidence="5">The sequence shown here is derived from an EMBL/GenBank/DDBJ whole genome shotgun (WGS) entry which is preliminary data.</text>
</comment>
<feature type="compositionally biased region" description="Low complexity" evidence="2">
    <location>
        <begin position="1"/>
        <end position="13"/>
    </location>
</feature>
<dbReference type="PATRIC" id="fig|68223.7.peg.438"/>
<keyword evidence="3" id="KW-0812">Transmembrane</keyword>
<name>A0A0F4JV95_9ACTN</name>
<comment type="similarity">
    <text evidence="1">Belongs to the LytR/CpsA/Psr (LCP) family.</text>
</comment>
<keyword evidence="3" id="KW-1133">Transmembrane helix</keyword>
<dbReference type="Pfam" id="PF03816">
    <property type="entry name" value="LytR_cpsA_psr"/>
    <property type="match status" value="1"/>
</dbReference>
<feature type="domain" description="Cell envelope-related transcriptional attenuator" evidence="4">
    <location>
        <begin position="118"/>
        <end position="274"/>
    </location>
</feature>
<evidence type="ECO:0000313" key="5">
    <source>
        <dbReference type="EMBL" id="KJY38070.1"/>
    </source>
</evidence>
<dbReference type="EMBL" id="JZWV01000079">
    <property type="protein sequence ID" value="KJY38070.1"/>
    <property type="molecule type" value="Genomic_DNA"/>
</dbReference>
<sequence length="389" mass="40662">MTSDAAATATTTPEPEPEPGPGTESGTEATAGRSRASRIRRGLAWTAAVLVLGSAGAGWWVYSHLEGNIDSVDLDRAIGTDNRPPKVVEKAQNVLVLGSDSRAGANAELDHGNVSGARSDTAMLVHIPEGRSRATAVSIPRDTLITRPECKDADGRTVPGANRVMFNSVYSVAGPACVVKTVEQLSGIRVDHFVEVDFAGFKGLVDALGGVTVTLDQPMTGAKGGLKLDAGTHRLNGTDSLKFVRTRYGYGDGSDLGRIGLQQQFMLALLAEIKKQDALGNPARLYKLADAGTKSLTTDSDLASLSALADFAQSMKGVDPSTMETIMLPVAYDKVDPNRVVIAQEQASQLWEALRTDQKVPASAKDSPAKGGGKGAKSKSPAPEPSPSA</sequence>
<feature type="compositionally biased region" description="Low complexity" evidence="2">
    <location>
        <begin position="21"/>
        <end position="34"/>
    </location>
</feature>
<feature type="region of interest" description="Disordered" evidence="2">
    <location>
        <begin position="1"/>
        <end position="35"/>
    </location>
</feature>
<dbReference type="PANTHER" id="PTHR33392">
    <property type="entry name" value="POLYISOPRENYL-TEICHOIC ACID--PEPTIDOGLYCAN TEICHOIC ACID TRANSFERASE TAGU"/>
    <property type="match status" value="1"/>
</dbReference>
<dbReference type="AlphaFoldDB" id="A0A0F4JV95"/>
<evidence type="ECO:0000256" key="1">
    <source>
        <dbReference type="ARBA" id="ARBA00006068"/>
    </source>
</evidence>
<dbReference type="InterPro" id="IPR004474">
    <property type="entry name" value="LytR_CpsA_psr"/>
</dbReference>
<accession>A0A0F4JV95</accession>
<feature type="transmembrane region" description="Helical" evidence="3">
    <location>
        <begin position="43"/>
        <end position="62"/>
    </location>
</feature>
<dbReference type="STRING" id="68223.GCA_002028425_05433"/>
<dbReference type="OrthoDB" id="9782542at2"/>
<keyword evidence="3" id="KW-0472">Membrane</keyword>